<evidence type="ECO:0000313" key="1">
    <source>
        <dbReference type="EMBL" id="KAA1092809.1"/>
    </source>
</evidence>
<keyword evidence="2" id="KW-1185">Reference proteome</keyword>
<reference evidence="1 2" key="1">
    <citation type="submission" date="2019-05" db="EMBL/GenBank/DDBJ databases">
        <title>Emergence of the Ug99 lineage of the wheat stem rust pathogen through somatic hybridization.</title>
        <authorList>
            <person name="Li F."/>
            <person name="Upadhyaya N.M."/>
            <person name="Sperschneider J."/>
            <person name="Matny O."/>
            <person name="Nguyen-Phuc H."/>
            <person name="Mago R."/>
            <person name="Raley C."/>
            <person name="Miller M.E."/>
            <person name="Silverstein K.A.T."/>
            <person name="Henningsen E."/>
            <person name="Hirsch C.D."/>
            <person name="Visser B."/>
            <person name="Pretorius Z.A."/>
            <person name="Steffenson B.J."/>
            <person name="Schwessinger B."/>
            <person name="Dodds P.N."/>
            <person name="Figueroa M."/>
        </authorList>
    </citation>
    <scope>NUCLEOTIDE SEQUENCE [LARGE SCALE GENOMIC DNA]</scope>
    <source>
        <strain evidence="1">21-0</strain>
    </source>
</reference>
<accession>A0A5B0NY86</accession>
<dbReference type="AlphaFoldDB" id="A0A5B0NY86"/>
<dbReference type="EMBL" id="VSWC01000080">
    <property type="protein sequence ID" value="KAA1092809.1"/>
    <property type="molecule type" value="Genomic_DNA"/>
</dbReference>
<dbReference type="Proteomes" id="UP000324748">
    <property type="component" value="Unassembled WGS sequence"/>
</dbReference>
<organism evidence="1 2">
    <name type="scientific">Puccinia graminis f. sp. tritici</name>
    <dbReference type="NCBI Taxonomy" id="56615"/>
    <lineage>
        <taxon>Eukaryota</taxon>
        <taxon>Fungi</taxon>
        <taxon>Dikarya</taxon>
        <taxon>Basidiomycota</taxon>
        <taxon>Pucciniomycotina</taxon>
        <taxon>Pucciniomycetes</taxon>
        <taxon>Pucciniales</taxon>
        <taxon>Pucciniaceae</taxon>
        <taxon>Puccinia</taxon>
    </lineage>
</organism>
<sequence length="63" mass="7762">MDELMMIDEEYSLNTSHTTYYYYYYQYLLVLDGTREVIKNAEEKHFQLCSQREMRAAFKSDRE</sequence>
<gene>
    <name evidence="1" type="ORF">PGT21_014676</name>
</gene>
<comment type="caution">
    <text evidence="1">The sequence shown here is derived from an EMBL/GenBank/DDBJ whole genome shotgun (WGS) entry which is preliminary data.</text>
</comment>
<name>A0A5B0NY86_PUCGR</name>
<evidence type="ECO:0000313" key="2">
    <source>
        <dbReference type="Proteomes" id="UP000324748"/>
    </source>
</evidence>
<protein>
    <submittedName>
        <fullName evidence="1">Uncharacterized protein</fullName>
    </submittedName>
</protein>
<proteinExistence type="predicted"/>